<evidence type="ECO:0000259" key="5">
    <source>
        <dbReference type="PROSITE" id="PS50045"/>
    </source>
</evidence>
<sequence>MTASPSAGGLRVPRTAAEWDAVRAAKAEVLTRDPFAITPDDAPGVRPEVVRSWRRSLLAGVDPAATRFPVDDGFAPGTRLAAVAQPILDRLADQISDLGSWGFLTDRACRLLTTVVGELPPPGRFQEMDLRPGTVFAEDVIGTNGLGCAHEEQRPFLISGTEHFRTDSEVLTTTGVIIRDPFTRRHVGTLGVHCRREYASTAVLPLVVEIGRSIEAQLLASRSDGEREFLDAYLRVSRGARGAVVGVTSRLCVVSTQARELVHEADEPLLRRLAEESGPGSGTVRRRMSSGTTVEVSVLPVAQPRGEYAAVLVLEPVDRPVGAGDGVPGEPAPGDVAARLARALADGLPVLLTGERGTGKRHIARAALRAGGAEALGTADGAAIELDGALAALDPDAWLRALVAALDGGRPALLAHVPDLPAELVPTVADLVAGARTPVVGTAPEDRGGEGGPVRLREAFPVVLPVPPLRDRRAEFPGLCRALLAALGDRDGRPATLAPRAEAALLAGDWPGNVRQLLQVLATARVRAAGPEIGLEDLPAHHRRAPAGRPLGELERLERQALAVALRETGGDRSAVAARLGISRATVYRKLKRYQLH</sequence>
<keyword evidence="4" id="KW-0804">Transcription</keyword>
<dbReference type="InterPro" id="IPR027417">
    <property type="entry name" value="P-loop_NTPase"/>
</dbReference>
<dbReference type="GO" id="GO:0006355">
    <property type="term" value="P:regulation of DNA-templated transcription"/>
    <property type="evidence" value="ECO:0007669"/>
    <property type="project" value="InterPro"/>
</dbReference>
<feature type="domain" description="Sigma-54 factor interaction" evidence="5">
    <location>
        <begin position="462"/>
        <end position="526"/>
    </location>
</feature>
<dbReference type="PANTHER" id="PTHR32071">
    <property type="entry name" value="TRANSCRIPTIONAL REGULATORY PROTEIN"/>
    <property type="match status" value="1"/>
</dbReference>
<gene>
    <name evidence="6" type="ORF">SAMN06893097_1116</name>
</gene>
<accession>A0A285EH83</accession>
<dbReference type="SUPFAM" id="SSF46689">
    <property type="entry name" value="Homeodomain-like"/>
    <property type="match status" value="1"/>
</dbReference>
<organism evidence="6 7">
    <name type="scientific">Geodermatophilus sabuli</name>
    <dbReference type="NCBI Taxonomy" id="1564158"/>
    <lineage>
        <taxon>Bacteria</taxon>
        <taxon>Bacillati</taxon>
        <taxon>Actinomycetota</taxon>
        <taxon>Actinomycetes</taxon>
        <taxon>Geodermatophilales</taxon>
        <taxon>Geodermatophilaceae</taxon>
        <taxon>Geodermatophilus</taxon>
    </lineage>
</organism>
<evidence type="ECO:0000256" key="3">
    <source>
        <dbReference type="ARBA" id="ARBA00023015"/>
    </source>
</evidence>
<keyword evidence="1" id="KW-0547">Nucleotide-binding</keyword>
<dbReference type="InterPro" id="IPR058031">
    <property type="entry name" value="AAA_lid_NorR"/>
</dbReference>
<dbReference type="GO" id="GO:0005524">
    <property type="term" value="F:ATP binding"/>
    <property type="evidence" value="ECO:0007669"/>
    <property type="project" value="UniProtKB-KW"/>
</dbReference>
<dbReference type="InterPro" id="IPR009057">
    <property type="entry name" value="Homeodomain-like_sf"/>
</dbReference>
<evidence type="ECO:0000313" key="6">
    <source>
        <dbReference type="EMBL" id="SNX98492.1"/>
    </source>
</evidence>
<keyword evidence="2" id="KW-0067">ATP-binding</keyword>
<dbReference type="RefSeq" id="WP_097208432.1">
    <property type="nucleotide sequence ID" value="NZ_JACHXB010000002.1"/>
</dbReference>
<dbReference type="Pfam" id="PF02954">
    <property type="entry name" value="HTH_8"/>
    <property type="match status" value="1"/>
</dbReference>
<dbReference type="Gene3D" id="1.10.8.60">
    <property type="match status" value="1"/>
</dbReference>
<dbReference type="Gene3D" id="3.30.450.40">
    <property type="match status" value="1"/>
</dbReference>
<dbReference type="PRINTS" id="PR01590">
    <property type="entry name" value="HTHFIS"/>
</dbReference>
<protein>
    <submittedName>
        <fullName evidence="6">Transcriptional regulator of acetoin/glycerol metabolism</fullName>
    </submittedName>
</protein>
<reference evidence="6 7" key="1">
    <citation type="submission" date="2017-09" db="EMBL/GenBank/DDBJ databases">
        <authorList>
            <person name="Ehlers B."/>
            <person name="Leendertz F.H."/>
        </authorList>
    </citation>
    <scope>NUCLEOTIDE SEQUENCE [LARGE SCALE GENOMIC DNA]</scope>
    <source>
        <strain evidence="6 7">DSM 46844</strain>
    </source>
</reference>
<dbReference type="Proteomes" id="UP000219514">
    <property type="component" value="Unassembled WGS sequence"/>
</dbReference>
<dbReference type="InterPro" id="IPR002197">
    <property type="entry name" value="HTH_Fis"/>
</dbReference>
<dbReference type="SUPFAM" id="SSF52540">
    <property type="entry name" value="P-loop containing nucleoside triphosphate hydrolases"/>
    <property type="match status" value="1"/>
</dbReference>
<dbReference type="PROSITE" id="PS50045">
    <property type="entry name" value="SIGMA54_INTERACT_4"/>
    <property type="match status" value="1"/>
</dbReference>
<dbReference type="OrthoDB" id="5496274at2"/>
<dbReference type="Pfam" id="PF25601">
    <property type="entry name" value="AAA_lid_14"/>
    <property type="match status" value="1"/>
</dbReference>
<dbReference type="Gene3D" id="1.10.10.60">
    <property type="entry name" value="Homeodomain-like"/>
    <property type="match status" value="1"/>
</dbReference>
<evidence type="ECO:0000256" key="4">
    <source>
        <dbReference type="ARBA" id="ARBA00023163"/>
    </source>
</evidence>
<dbReference type="InterPro" id="IPR002078">
    <property type="entry name" value="Sigma_54_int"/>
</dbReference>
<dbReference type="InterPro" id="IPR029016">
    <property type="entry name" value="GAF-like_dom_sf"/>
</dbReference>
<dbReference type="AlphaFoldDB" id="A0A285EH83"/>
<proteinExistence type="predicted"/>
<name>A0A285EH83_9ACTN</name>
<dbReference type="GO" id="GO:0043565">
    <property type="term" value="F:sequence-specific DNA binding"/>
    <property type="evidence" value="ECO:0007669"/>
    <property type="project" value="InterPro"/>
</dbReference>
<evidence type="ECO:0000256" key="1">
    <source>
        <dbReference type="ARBA" id="ARBA00022741"/>
    </source>
</evidence>
<evidence type="ECO:0000256" key="2">
    <source>
        <dbReference type="ARBA" id="ARBA00022840"/>
    </source>
</evidence>
<dbReference type="Gene3D" id="3.40.50.300">
    <property type="entry name" value="P-loop containing nucleotide triphosphate hydrolases"/>
    <property type="match status" value="1"/>
</dbReference>
<keyword evidence="3" id="KW-0805">Transcription regulation</keyword>
<keyword evidence="7" id="KW-1185">Reference proteome</keyword>
<evidence type="ECO:0000313" key="7">
    <source>
        <dbReference type="Proteomes" id="UP000219514"/>
    </source>
</evidence>
<dbReference type="EMBL" id="OBDO01000011">
    <property type="protein sequence ID" value="SNX98492.1"/>
    <property type="molecule type" value="Genomic_DNA"/>
</dbReference>